<feature type="transmembrane region" description="Helical" evidence="8">
    <location>
        <begin position="81"/>
        <end position="106"/>
    </location>
</feature>
<dbReference type="GO" id="GO:0034632">
    <property type="term" value="F:retinol transmembrane transporter activity"/>
    <property type="evidence" value="ECO:0007669"/>
    <property type="project" value="InterPro"/>
</dbReference>
<reference evidence="9" key="1">
    <citation type="journal article" date="2023" name="G3 (Bethesda)">
        <title>Whole genome assembly and annotation of the endangered Caribbean coral Acropora cervicornis.</title>
        <authorList>
            <person name="Selwyn J.D."/>
            <person name="Vollmer S.V."/>
        </authorList>
    </citation>
    <scope>NUCLEOTIDE SEQUENCE</scope>
    <source>
        <strain evidence="9">K2</strain>
    </source>
</reference>
<dbReference type="GO" id="GO:0071939">
    <property type="term" value="P:vitamin A import into cell"/>
    <property type="evidence" value="ECO:0007669"/>
    <property type="project" value="TreeGrafter"/>
</dbReference>
<keyword evidence="3" id="KW-1003">Cell membrane</keyword>
<organism evidence="9 10">
    <name type="scientific">Acropora cervicornis</name>
    <name type="common">Staghorn coral</name>
    <dbReference type="NCBI Taxonomy" id="6130"/>
    <lineage>
        <taxon>Eukaryota</taxon>
        <taxon>Metazoa</taxon>
        <taxon>Cnidaria</taxon>
        <taxon>Anthozoa</taxon>
        <taxon>Hexacorallia</taxon>
        <taxon>Scleractinia</taxon>
        <taxon>Astrocoeniina</taxon>
        <taxon>Acroporidae</taxon>
        <taxon>Acropora</taxon>
    </lineage>
</organism>
<name>A0AAD9Q7V7_ACRCE</name>
<evidence type="ECO:0000256" key="7">
    <source>
        <dbReference type="ARBA" id="ARBA00023170"/>
    </source>
</evidence>
<gene>
    <name evidence="9" type="ORF">P5673_021617</name>
</gene>
<comment type="subcellular location">
    <subcellularLocation>
        <location evidence="1">Cell membrane</location>
        <topology evidence="1">Multi-pass membrane protein</topology>
    </subcellularLocation>
</comment>
<dbReference type="EMBL" id="JARQWQ010000056">
    <property type="protein sequence ID" value="KAK2556387.1"/>
    <property type="molecule type" value="Genomic_DNA"/>
</dbReference>
<dbReference type="PANTHER" id="PTHR21444:SF15">
    <property type="entry name" value="RECEPTOR FOR RETINOL UPTAKE STRA6"/>
    <property type="match status" value="1"/>
</dbReference>
<feature type="transmembrane region" description="Helical" evidence="8">
    <location>
        <begin position="127"/>
        <end position="157"/>
    </location>
</feature>
<proteinExistence type="predicted"/>
<dbReference type="Proteomes" id="UP001249851">
    <property type="component" value="Unassembled WGS sequence"/>
</dbReference>
<feature type="transmembrane region" description="Helical" evidence="8">
    <location>
        <begin position="41"/>
        <end position="61"/>
    </location>
</feature>
<keyword evidence="10" id="KW-1185">Reference proteome</keyword>
<evidence type="ECO:0000256" key="3">
    <source>
        <dbReference type="ARBA" id="ARBA00022475"/>
    </source>
</evidence>
<evidence type="ECO:0000256" key="8">
    <source>
        <dbReference type="SAM" id="Phobius"/>
    </source>
</evidence>
<keyword evidence="7" id="KW-0675">Receptor</keyword>
<evidence type="ECO:0000313" key="9">
    <source>
        <dbReference type="EMBL" id="KAK2556387.1"/>
    </source>
</evidence>
<evidence type="ECO:0000313" key="10">
    <source>
        <dbReference type="Proteomes" id="UP001249851"/>
    </source>
</evidence>
<evidence type="ECO:0000256" key="2">
    <source>
        <dbReference type="ARBA" id="ARBA00022448"/>
    </source>
</evidence>
<protein>
    <submittedName>
        <fullName evidence="9">Stimulated by retinoic acid gene 6 protein-like</fullName>
    </submittedName>
</protein>
<feature type="non-terminal residue" evidence="9">
    <location>
        <position position="1"/>
    </location>
</feature>
<dbReference type="GO" id="GO:0005886">
    <property type="term" value="C:plasma membrane"/>
    <property type="evidence" value="ECO:0007669"/>
    <property type="project" value="UniProtKB-SubCell"/>
</dbReference>
<evidence type="ECO:0000256" key="1">
    <source>
        <dbReference type="ARBA" id="ARBA00004651"/>
    </source>
</evidence>
<dbReference type="AlphaFoldDB" id="A0AAD9Q7V7"/>
<sequence length="292" mass="33542">RDHVFQLYRGERTLHQDVLVSPRALVGKSLRFSGYQIAHSILGFLCLLVPIVVTAFIAGWVSAFSYNPLIQQMLKWLEEVALGFLPTVVLSFLLWLFQLFLAFFVFCDRDLPDITITVDNRQLFSIASYFFFFFNIILGFLAGLFRILKGLLLGVIFMARIDQPVLMQGYQTWDKAFVAYLGFLNVLVAHSHPVMLVFCHLLINRNSDSGLKESFPQTVSSGASREENYREEIVRRRRLARFSQKAANRWLLALMLLRNPSLLRYRRQGGAMTRIVDMRSASINSVLEFAIS</sequence>
<dbReference type="GO" id="GO:0038023">
    <property type="term" value="F:signaling receptor activity"/>
    <property type="evidence" value="ECO:0007669"/>
    <property type="project" value="InterPro"/>
</dbReference>
<dbReference type="InterPro" id="IPR026612">
    <property type="entry name" value="STRA6-like"/>
</dbReference>
<evidence type="ECO:0000256" key="5">
    <source>
        <dbReference type="ARBA" id="ARBA00022989"/>
    </source>
</evidence>
<accession>A0AAD9Q7V7</accession>
<keyword evidence="4 8" id="KW-0812">Transmembrane</keyword>
<evidence type="ECO:0000256" key="4">
    <source>
        <dbReference type="ARBA" id="ARBA00022692"/>
    </source>
</evidence>
<feature type="transmembrane region" description="Helical" evidence="8">
    <location>
        <begin position="177"/>
        <end position="203"/>
    </location>
</feature>
<keyword evidence="2" id="KW-0813">Transport</keyword>
<keyword evidence="6 8" id="KW-0472">Membrane</keyword>
<dbReference type="PANTHER" id="PTHR21444">
    <property type="entry name" value="COILED-COIL DOMAIN-CONTAINING PROTEIN 180"/>
    <property type="match status" value="1"/>
</dbReference>
<evidence type="ECO:0000256" key="6">
    <source>
        <dbReference type="ARBA" id="ARBA00023136"/>
    </source>
</evidence>
<keyword evidence="5 8" id="KW-1133">Transmembrane helix</keyword>
<reference evidence="9" key="2">
    <citation type="journal article" date="2023" name="Science">
        <title>Genomic signatures of disease resistance in endangered staghorn corals.</title>
        <authorList>
            <person name="Vollmer S.V."/>
            <person name="Selwyn J.D."/>
            <person name="Despard B.A."/>
            <person name="Roesel C.L."/>
        </authorList>
    </citation>
    <scope>NUCLEOTIDE SEQUENCE</scope>
    <source>
        <strain evidence="9">K2</strain>
    </source>
</reference>
<dbReference type="Pfam" id="PF14752">
    <property type="entry name" value="RBP_receptor"/>
    <property type="match status" value="1"/>
</dbReference>
<comment type="caution">
    <text evidence="9">The sequence shown here is derived from an EMBL/GenBank/DDBJ whole genome shotgun (WGS) entry which is preliminary data.</text>
</comment>